<accession>A0A6J6HLJ1</accession>
<reference evidence="1" key="1">
    <citation type="submission" date="2020-05" db="EMBL/GenBank/DDBJ databases">
        <authorList>
            <person name="Chiriac C."/>
            <person name="Salcher M."/>
            <person name="Ghai R."/>
            <person name="Kavagutti S V."/>
        </authorList>
    </citation>
    <scope>NUCLEOTIDE SEQUENCE</scope>
</reference>
<dbReference type="InterPro" id="IPR036291">
    <property type="entry name" value="NAD(P)-bd_dom_sf"/>
</dbReference>
<dbReference type="SUPFAM" id="SSF51735">
    <property type="entry name" value="NAD(P)-binding Rossmann-fold domains"/>
    <property type="match status" value="1"/>
</dbReference>
<organism evidence="1">
    <name type="scientific">freshwater metagenome</name>
    <dbReference type="NCBI Taxonomy" id="449393"/>
    <lineage>
        <taxon>unclassified sequences</taxon>
        <taxon>metagenomes</taxon>
        <taxon>ecological metagenomes</taxon>
    </lineage>
</organism>
<proteinExistence type="predicted"/>
<gene>
    <name evidence="1" type="ORF">UFOPK1852_00748</name>
</gene>
<protein>
    <submittedName>
        <fullName evidence="1">Unannotated protein</fullName>
    </submittedName>
</protein>
<sequence>MGVTIDVASRSEYRTASLLSAALFAEVTVIGFDDEIPWAKYDLIVNTSPAGAADQLVGKIAGASALLFESLYNPWPTALMSFWRNVGLESIDGLDLLVHQAISQISLFAGTPVKRSQLAPLMREAALKRL</sequence>
<evidence type="ECO:0000313" key="1">
    <source>
        <dbReference type="EMBL" id="CAB4612195.1"/>
    </source>
</evidence>
<dbReference type="Gene3D" id="3.40.50.720">
    <property type="entry name" value="NAD(P)-binding Rossmann-like Domain"/>
    <property type="match status" value="1"/>
</dbReference>
<name>A0A6J6HLJ1_9ZZZZ</name>
<dbReference type="AlphaFoldDB" id="A0A6J6HLJ1"/>
<dbReference type="EMBL" id="CAEZUS010000107">
    <property type="protein sequence ID" value="CAB4612195.1"/>
    <property type="molecule type" value="Genomic_DNA"/>
</dbReference>